<dbReference type="GO" id="GO:0016020">
    <property type="term" value="C:membrane"/>
    <property type="evidence" value="ECO:0007669"/>
    <property type="project" value="InterPro"/>
</dbReference>
<evidence type="ECO:0000256" key="16">
    <source>
        <dbReference type="SAM" id="Phobius"/>
    </source>
</evidence>
<dbReference type="InterPro" id="IPR043130">
    <property type="entry name" value="CDP-OH_PTrfase_TM_dom"/>
</dbReference>
<dbReference type="InterPro" id="IPR050324">
    <property type="entry name" value="CDP-alcohol_PTase-I"/>
</dbReference>
<evidence type="ECO:0000256" key="3">
    <source>
        <dbReference type="ARBA" id="ARBA00010441"/>
    </source>
</evidence>
<comment type="catalytic activity">
    <reaction evidence="1">
        <text>a CDP-1,2-diacyl-sn-glycerol + L-serine = a 1,2-diacyl-sn-glycero-3-phospho-L-serine + CMP + H(+)</text>
        <dbReference type="Rhea" id="RHEA:16913"/>
        <dbReference type="ChEBI" id="CHEBI:15378"/>
        <dbReference type="ChEBI" id="CHEBI:33384"/>
        <dbReference type="ChEBI" id="CHEBI:57262"/>
        <dbReference type="ChEBI" id="CHEBI:58332"/>
        <dbReference type="ChEBI" id="CHEBI:60377"/>
        <dbReference type="EC" id="2.7.8.8"/>
    </reaction>
</comment>
<keyword evidence="12" id="KW-0594">Phospholipid biosynthesis</keyword>
<keyword evidence="7 15" id="KW-0808">Transferase</keyword>
<dbReference type="GO" id="GO:0012505">
    <property type="term" value="C:endomembrane system"/>
    <property type="evidence" value="ECO:0007669"/>
    <property type="project" value="UniProtKB-SubCell"/>
</dbReference>
<evidence type="ECO:0000256" key="10">
    <source>
        <dbReference type="ARBA" id="ARBA00023098"/>
    </source>
</evidence>
<keyword evidence="9 16" id="KW-1133">Transmembrane helix</keyword>
<feature type="transmembrane region" description="Helical" evidence="16">
    <location>
        <begin position="106"/>
        <end position="124"/>
    </location>
</feature>
<keyword evidence="6" id="KW-0444">Lipid biosynthesis</keyword>
<evidence type="ECO:0000256" key="7">
    <source>
        <dbReference type="ARBA" id="ARBA00022679"/>
    </source>
</evidence>
<dbReference type="KEGG" id="cprv:CYPRO_1803"/>
<evidence type="ECO:0000256" key="1">
    <source>
        <dbReference type="ARBA" id="ARBA00000287"/>
    </source>
</evidence>
<reference evidence="17 18" key="1">
    <citation type="submission" date="2018-03" db="EMBL/GenBank/DDBJ databases">
        <title>Phenotypic and genomic properties of Cyclonatronum proteinivorum gen. nov., sp. nov., a haloalkaliphilic bacteroidete from soda lakes possessing Na+-translocating rhodopsin.</title>
        <authorList>
            <person name="Toshchakov S.V."/>
            <person name="Korzhenkov A."/>
            <person name="Samarov N.I."/>
            <person name="Kublanov I.V."/>
            <person name="Muntyan M.S."/>
            <person name="Sorokin D.Y."/>
        </authorList>
    </citation>
    <scope>NUCLEOTIDE SEQUENCE [LARGE SCALE GENOMIC DNA]</scope>
    <source>
        <strain evidence="17 18">Omega</strain>
    </source>
</reference>
<dbReference type="InterPro" id="IPR004533">
    <property type="entry name" value="CDP-diaglyc--ser_O-PTrfase"/>
</dbReference>
<evidence type="ECO:0000256" key="15">
    <source>
        <dbReference type="RuleBase" id="RU003750"/>
    </source>
</evidence>
<feature type="transmembrane region" description="Helical" evidence="16">
    <location>
        <begin position="136"/>
        <end position="157"/>
    </location>
</feature>
<protein>
    <recommendedName>
        <fullName evidence="5">CDP-diacylglycerol--serine O-phosphatidyltransferase</fullName>
        <ecNumber evidence="4">2.7.8.8</ecNumber>
    </recommendedName>
    <alternativeName>
        <fullName evidence="14">Phosphatidylserine synthase</fullName>
    </alternativeName>
</protein>
<dbReference type="InterPro" id="IPR048254">
    <property type="entry name" value="CDP_ALCOHOL_P_TRANSF_CS"/>
</dbReference>
<comment type="subcellular location">
    <subcellularLocation>
        <location evidence="2">Endomembrane system</location>
        <topology evidence="2">Multi-pass membrane protein</topology>
    </subcellularLocation>
</comment>
<dbReference type="PROSITE" id="PS00379">
    <property type="entry name" value="CDP_ALCOHOL_P_TRANSF"/>
    <property type="match status" value="1"/>
</dbReference>
<dbReference type="PANTHER" id="PTHR14269:SF61">
    <property type="entry name" value="CDP-DIACYLGLYCEROL--SERINE O-PHOSPHATIDYLTRANSFERASE"/>
    <property type="match status" value="1"/>
</dbReference>
<dbReference type="PANTHER" id="PTHR14269">
    <property type="entry name" value="CDP-DIACYLGLYCEROL--GLYCEROL-3-PHOSPHATE 3-PHOSPHATIDYLTRANSFERASE-RELATED"/>
    <property type="match status" value="1"/>
</dbReference>
<dbReference type="GO" id="GO:0003882">
    <property type="term" value="F:CDP-diacylglycerol-serine O-phosphatidyltransferase activity"/>
    <property type="evidence" value="ECO:0007669"/>
    <property type="project" value="UniProtKB-EC"/>
</dbReference>
<dbReference type="NCBIfam" id="TIGR00473">
    <property type="entry name" value="pssA"/>
    <property type="match status" value="1"/>
</dbReference>
<feature type="transmembrane region" description="Helical" evidence="16">
    <location>
        <begin position="76"/>
        <end position="94"/>
    </location>
</feature>
<accession>A0A345UKQ1</accession>
<dbReference type="InterPro" id="IPR000462">
    <property type="entry name" value="CDP-OH_P_trans"/>
</dbReference>
<dbReference type="Pfam" id="PF01066">
    <property type="entry name" value="CDP-OH_P_transf"/>
    <property type="match status" value="1"/>
</dbReference>
<evidence type="ECO:0000313" key="17">
    <source>
        <dbReference type="EMBL" id="AXJ01053.1"/>
    </source>
</evidence>
<dbReference type="GO" id="GO:0008654">
    <property type="term" value="P:phospholipid biosynthetic process"/>
    <property type="evidence" value="ECO:0007669"/>
    <property type="project" value="UniProtKB-KW"/>
</dbReference>
<evidence type="ECO:0000256" key="13">
    <source>
        <dbReference type="ARBA" id="ARBA00023264"/>
    </source>
</evidence>
<evidence type="ECO:0000256" key="14">
    <source>
        <dbReference type="ARBA" id="ARBA00032361"/>
    </source>
</evidence>
<feature type="transmembrane region" description="Helical" evidence="16">
    <location>
        <begin position="208"/>
        <end position="224"/>
    </location>
</feature>
<evidence type="ECO:0000256" key="11">
    <source>
        <dbReference type="ARBA" id="ARBA00023136"/>
    </source>
</evidence>
<dbReference type="Gene3D" id="1.20.120.1760">
    <property type="match status" value="1"/>
</dbReference>
<dbReference type="EMBL" id="CP027806">
    <property type="protein sequence ID" value="AXJ01053.1"/>
    <property type="molecule type" value="Genomic_DNA"/>
</dbReference>
<dbReference type="AlphaFoldDB" id="A0A345UKQ1"/>
<evidence type="ECO:0000256" key="2">
    <source>
        <dbReference type="ARBA" id="ARBA00004127"/>
    </source>
</evidence>
<gene>
    <name evidence="17" type="ORF">CYPRO_1803</name>
</gene>
<keyword evidence="18" id="KW-1185">Reference proteome</keyword>
<dbReference type="Proteomes" id="UP000254808">
    <property type="component" value="Chromosome"/>
</dbReference>
<comment type="similarity">
    <text evidence="3 15">Belongs to the CDP-alcohol phosphatidyltransferase class-I family.</text>
</comment>
<evidence type="ECO:0000256" key="9">
    <source>
        <dbReference type="ARBA" id="ARBA00022989"/>
    </source>
</evidence>
<sequence length="267" mass="29670">MRFQERIKKPIPRSVVPSFFTLMNLFSGFLAILMVFEGKLATAAWLIVLAAFFDVLDGFMARLTNGDSVFGIELDSLSDIVSFGAAPGILVYAWLFSAPTPGPANIALPLVAALPALCGAIRLARFNIDAKAEPSSFFKGLPIPAQAMMLVAFFLTFQNNLEFFEIFKHGANSVIIPTIIILSLLMVSTVPFDKVPRFNKEYMRQNRPLVFLFIVYALTIIILQEYGLMIVFTIFILRGLIMFGIQFWDDVMGDESETESDPQQSAG</sequence>
<proteinExistence type="inferred from homology"/>
<feature type="transmembrane region" description="Helical" evidence="16">
    <location>
        <begin position="15"/>
        <end position="36"/>
    </location>
</feature>
<evidence type="ECO:0000313" key="18">
    <source>
        <dbReference type="Proteomes" id="UP000254808"/>
    </source>
</evidence>
<evidence type="ECO:0000256" key="4">
    <source>
        <dbReference type="ARBA" id="ARBA00013174"/>
    </source>
</evidence>
<feature type="transmembrane region" description="Helical" evidence="16">
    <location>
        <begin position="169"/>
        <end position="187"/>
    </location>
</feature>
<organism evidence="17 18">
    <name type="scientific">Cyclonatronum proteinivorum</name>
    <dbReference type="NCBI Taxonomy" id="1457365"/>
    <lineage>
        <taxon>Bacteria</taxon>
        <taxon>Pseudomonadati</taxon>
        <taxon>Balneolota</taxon>
        <taxon>Balneolia</taxon>
        <taxon>Balneolales</taxon>
        <taxon>Cyclonatronaceae</taxon>
        <taxon>Cyclonatronum</taxon>
    </lineage>
</organism>
<keyword evidence="8 16" id="KW-0812">Transmembrane</keyword>
<name>A0A345UKQ1_9BACT</name>
<evidence type="ECO:0000256" key="12">
    <source>
        <dbReference type="ARBA" id="ARBA00023209"/>
    </source>
</evidence>
<evidence type="ECO:0000256" key="8">
    <source>
        <dbReference type="ARBA" id="ARBA00022692"/>
    </source>
</evidence>
<dbReference type="EC" id="2.7.8.8" evidence="4"/>
<keyword evidence="13" id="KW-1208">Phospholipid metabolism</keyword>
<evidence type="ECO:0000256" key="5">
    <source>
        <dbReference type="ARBA" id="ARBA00017171"/>
    </source>
</evidence>
<evidence type="ECO:0000256" key="6">
    <source>
        <dbReference type="ARBA" id="ARBA00022516"/>
    </source>
</evidence>
<keyword evidence="11 16" id="KW-0472">Membrane</keyword>
<feature type="transmembrane region" description="Helical" evidence="16">
    <location>
        <begin position="42"/>
        <end position="64"/>
    </location>
</feature>
<keyword evidence="10" id="KW-0443">Lipid metabolism</keyword>